<evidence type="ECO:0000259" key="5">
    <source>
        <dbReference type="SMART" id="SM00829"/>
    </source>
</evidence>
<dbReference type="SUPFAM" id="SSF51735">
    <property type="entry name" value="NAD(P)-binding Rossmann-fold domains"/>
    <property type="match status" value="1"/>
</dbReference>
<evidence type="ECO:0000256" key="2">
    <source>
        <dbReference type="ARBA" id="ARBA00022833"/>
    </source>
</evidence>
<dbReference type="SUPFAM" id="SSF50129">
    <property type="entry name" value="GroES-like"/>
    <property type="match status" value="1"/>
</dbReference>
<feature type="domain" description="Enoyl reductase (ER)" evidence="5">
    <location>
        <begin position="7"/>
        <end position="346"/>
    </location>
</feature>
<evidence type="ECO:0000256" key="3">
    <source>
        <dbReference type="ARBA" id="ARBA00023002"/>
    </source>
</evidence>
<dbReference type="GO" id="GO:0008270">
    <property type="term" value="F:zinc ion binding"/>
    <property type="evidence" value="ECO:0007669"/>
    <property type="project" value="InterPro"/>
</dbReference>
<proteinExistence type="inferred from homology"/>
<dbReference type="InterPro" id="IPR002328">
    <property type="entry name" value="ADH_Zn_CS"/>
</dbReference>
<dbReference type="Gene3D" id="3.40.50.720">
    <property type="entry name" value="NAD(P)-binding Rossmann-like Domain"/>
    <property type="match status" value="1"/>
</dbReference>
<organism evidence="6 7">
    <name type="scientific">Anaerosalibacter massiliensis</name>
    <dbReference type="NCBI Taxonomy" id="1347392"/>
    <lineage>
        <taxon>Bacteria</taxon>
        <taxon>Bacillati</taxon>
        <taxon>Bacillota</taxon>
        <taxon>Tissierellia</taxon>
        <taxon>Tissierellales</taxon>
        <taxon>Sporanaerobacteraceae</taxon>
        <taxon>Anaerosalibacter</taxon>
    </lineage>
</organism>
<comment type="similarity">
    <text evidence="4">Belongs to the zinc-containing alcohol dehydrogenase family.</text>
</comment>
<evidence type="ECO:0000256" key="1">
    <source>
        <dbReference type="ARBA" id="ARBA00022723"/>
    </source>
</evidence>
<keyword evidence="7" id="KW-1185">Reference proteome</keyword>
<dbReference type="InterPro" id="IPR013154">
    <property type="entry name" value="ADH-like_N"/>
</dbReference>
<dbReference type="PROSITE" id="PS00059">
    <property type="entry name" value="ADH_ZINC"/>
    <property type="match status" value="1"/>
</dbReference>
<reference evidence="6" key="1">
    <citation type="submission" date="2022-07" db="EMBL/GenBank/DDBJ databases">
        <title>Enhanced cultured diversity of the mouse gut microbiota enables custom-made synthetic communities.</title>
        <authorList>
            <person name="Afrizal A."/>
        </authorList>
    </citation>
    <scope>NUCLEOTIDE SEQUENCE</scope>
    <source>
        <strain evidence="6">DSM 29482</strain>
    </source>
</reference>
<dbReference type="CDD" id="cd08236">
    <property type="entry name" value="sugar_DH"/>
    <property type="match status" value="1"/>
</dbReference>
<keyword evidence="3" id="KW-0560">Oxidoreductase</keyword>
<dbReference type="InterPro" id="IPR020843">
    <property type="entry name" value="ER"/>
</dbReference>
<dbReference type="AlphaFoldDB" id="A0A9X2MID2"/>
<dbReference type="InterPro" id="IPR011032">
    <property type="entry name" value="GroES-like_sf"/>
</dbReference>
<dbReference type="Gene3D" id="3.90.180.10">
    <property type="entry name" value="Medium-chain alcohol dehydrogenases, catalytic domain"/>
    <property type="match status" value="1"/>
</dbReference>
<comment type="cofactor">
    <cofactor evidence="4">
        <name>Zn(2+)</name>
        <dbReference type="ChEBI" id="CHEBI:29105"/>
    </cofactor>
</comment>
<dbReference type="Pfam" id="PF00107">
    <property type="entry name" value="ADH_zinc_N"/>
    <property type="match status" value="1"/>
</dbReference>
<dbReference type="GO" id="GO:0016491">
    <property type="term" value="F:oxidoreductase activity"/>
    <property type="evidence" value="ECO:0007669"/>
    <property type="project" value="UniProtKB-KW"/>
</dbReference>
<evidence type="ECO:0000313" key="6">
    <source>
        <dbReference type="EMBL" id="MCR2044259.1"/>
    </source>
</evidence>
<dbReference type="RefSeq" id="WP_257490441.1">
    <property type="nucleotide sequence ID" value="NZ_JANJZL010000005.1"/>
</dbReference>
<sequence>MKAARFYDVRDLKIEDIPIPEIDLDDDVIVKVKVAGICGSDISKYSKTGPHIPGEVFGHEFSGDVIKVGTNVENIKSGDAVAVCPSLPCFKCDQCKQGLFSRCENLGIIGNKNAGGCFAEYVKISSKNLIKLPKGIDYETAAGIEPSCIAGHGMYRANIKVGDTVAILGTGPIGLLLIQWAKIFGATKVIAIDVFDEKLKIAKELGADICINGKEVDIIEKVRQMTDLKGVDVAIESAGTPLTSAQVLSLPRKGGTVLYAGVPYSDVNISRVHFEKILRNELTVKGTWFGNSYPFPGREWTSAIYYMKKGELKISPFVTHRITLDELPEIFEKIHKRDIFFGKIMVNINNN</sequence>
<dbReference type="EMBL" id="JANJZL010000005">
    <property type="protein sequence ID" value="MCR2044259.1"/>
    <property type="molecule type" value="Genomic_DNA"/>
</dbReference>
<dbReference type="InterPro" id="IPR050129">
    <property type="entry name" value="Zn_alcohol_dh"/>
</dbReference>
<dbReference type="Proteomes" id="UP001142078">
    <property type="component" value="Unassembled WGS sequence"/>
</dbReference>
<protein>
    <submittedName>
        <fullName evidence="6">Galactitol-1-phosphate 5-dehydrogenase</fullName>
    </submittedName>
</protein>
<dbReference type="PANTHER" id="PTHR43401:SF2">
    <property type="entry name" value="L-THREONINE 3-DEHYDROGENASE"/>
    <property type="match status" value="1"/>
</dbReference>
<name>A0A9X2MID2_9FIRM</name>
<comment type="caution">
    <text evidence="6">The sequence shown here is derived from an EMBL/GenBank/DDBJ whole genome shotgun (WGS) entry which is preliminary data.</text>
</comment>
<dbReference type="InterPro" id="IPR013149">
    <property type="entry name" value="ADH-like_C"/>
</dbReference>
<dbReference type="PANTHER" id="PTHR43401">
    <property type="entry name" value="L-THREONINE 3-DEHYDROGENASE"/>
    <property type="match status" value="1"/>
</dbReference>
<gene>
    <name evidence="6" type="ORF">NSA23_09015</name>
</gene>
<dbReference type="SMART" id="SM00829">
    <property type="entry name" value="PKS_ER"/>
    <property type="match status" value="1"/>
</dbReference>
<dbReference type="InterPro" id="IPR036291">
    <property type="entry name" value="NAD(P)-bd_dom_sf"/>
</dbReference>
<keyword evidence="1 4" id="KW-0479">Metal-binding</keyword>
<evidence type="ECO:0000256" key="4">
    <source>
        <dbReference type="RuleBase" id="RU361277"/>
    </source>
</evidence>
<evidence type="ECO:0000313" key="7">
    <source>
        <dbReference type="Proteomes" id="UP001142078"/>
    </source>
</evidence>
<keyword evidence="2 4" id="KW-0862">Zinc</keyword>
<dbReference type="Pfam" id="PF08240">
    <property type="entry name" value="ADH_N"/>
    <property type="match status" value="1"/>
</dbReference>
<accession>A0A9X2MID2</accession>